<keyword evidence="4" id="KW-0489">Methyltransferase</keyword>
<gene>
    <name evidence="11" type="ORF">BN1205_013960</name>
</gene>
<evidence type="ECO:0000256" key="5">
    <source>
        <dbReference type="ARBA" id="ARBA00022679"/>
    </source>
</evidence>
<dbReference type="Gene3D" id="3.40.50.150">
    <property type="entry name" value="Vaccinia Virus protein VP39"/>
    <property type="match status" value="1"/>
</dbReference>
<dbReference type="InterPro" id="IPR029063">
    <property type="entry name" value="SAM-dependent_MTases_sf"/>
</dbReference>
<accession>A0A0F7USM2</accession>
<evidence type="ECO:0000256" key="8">
    <source>
        <dbReference type="ARBA" id="ARBA00047619"/>
    </source>
</evidence>
<dbReference type="GO" id="GO:0032259">
    <property type="term" value="P:methylation"/>
    <property type="evidence" value="ECO:0007669"/>
    <property type="project" value="UniProtKB-KW"/>
</dbReference>
<protein>
    <recommendedName>
        <fullName evidence="7">phosphoethanolamine N-methyltransferase</fullName>
        <ecNumber evidence="7">2.1.1.103</ecNumber>
    </recommendedName>
</protein>
<dbReference type="SUPFAM" id="SSF53335">
    <property type="entry name" value="S-adenosyl-L-methionine-dependent methyltransferases"/>
    <property type="match status" value="1"/>
</dbReference>
<comment type="catalytic activity">
    <reaction evidence="9">
        <text>N-methylethanolamine phosphate + S-adenosyl-L-methionine = N,N-dimethylethanolamine phosphate + S-adenosyl-L-homocysteine + H(+)</text>
        <dbReference type="Rhea" id="RHEA:25321"/>
        <dbReference type="ChEBI" id="CHEBI:15378"/>
        <dbReference type="ChEBI" id="CHEBI:57781"/>
        <dbReference type="ChEBI" id="CHEBI:57856"/>
        <dbReference type="ChEBI" id="CHEBI:58641"/>
        <dbReference type="ChEBI" id="CHEBI:59789"/>
        <dbReference type="EC" id="2.1.1.103"/>
    </reaction>
    <physiologicalReaction direction="left-to-right" evidence="9">
        <dbReference type="Rhea" id="RHEA:25322"/>
    </physiologicalReaction>
</comment>
<evidence type="ECO:0000256" key="9">
    <source>
        <dbReference type="ARBA" id="ARBA00047841"/>
    </source>
</evidence>
<feature type="region of interest" description="Disordered" evidence="10">
    <location>
        <begin position="140"/>
        <end position="161"/>
    </location>
</feature>
<evidence type="ECO:0000256" key="10">
    <source>
        <dbReference type="SAM" id="MobiDB-lite"/>
    </source>
</evidence>
<proteinExistence type="inferred from homology"/>
<dbReference type="PANTHER" id="PTHR44307">
    <property type="entry name" value="PHOSPHOETHANOLAMINE METHYLTRANSFERASE"/>
    <property type="match status" value="1"/>
</dbReference>
<dbReference type="PANTHER" id="PTHR44307:SF2">
    <property type="entry name" value="PHOSPHOETHANOLAMINE METHYLTRANSFERASE ISOFORM X1"/>
    <property type="match status" value="1"/>
</dbReference>
<organism evidence="11">
    <name type="scientific">Toxoplasma gondii (strain ATCC 50861 / VEG)</name>
    <dbReference type="NCBI Taxonomy" id="432359"/>
    <lineage>
        <taxon>Eukaryota</taxon>
        <taxon>Sar</taxon>
        <taxon>Alveolata</taxon>
        <taxon>Apicomplexa</taxon>
        <taxon>Conoidasida</taxon>
        <taxon>Coccidia</taxon>
        <taxon>Eucoccidiorida</taxon>
        <taxon>Eimeriorina</taxon>
        <taxon>Sarcocystidae</taxon>
        <taxon>Toxoplasma</taxon>
    </lineage>
</organism>
<keyword evidence="5" id="KW-0808">Transferase</keyword>
<evidence type="ECO:0000256" key="3">
    <source>
        <dbReference type="ARBA" id="ARBA00009059"/>
    </source>
</evidence>
<dbReference type="Pfam" id="PF05891">
    <property type="entry name" value="Methyltransf_PK"/>
    <property type="match status" value="1"/>
</dbReference>
<evidence type="ECO:0000256" key="4">
    <source>
        <dbReference type="ARBA" id="ARBA00022603"/>
    </source>
</evidence>
<comment type="catalytic activity">
    <reaction evidence="8">
        <text>N,N-dimethylethanolamine phosphate + S-adenosyl-L-methionine = phosphocholine + S-adenosyl-L-homocysteine + H(+)</text>
        <dbReference type="Rhea" id="RHEA:25325"/>
        <dbReference type="ChEBI" id="CHEBI:15378"/>
        <dbReference type="ChEBI" id="CHEBI:57856"/>
        <dbReference type="ChEBI" id="CHEBI:58641"/>
        <dbReference type="ChEBI" id="CHEBI:59789"/>
        <dbReference type="ChEBI" id="CHEBI:295975"/>
        <dbReference type="EC" id="2.1.1.103"/>
    </reaction>
    <physiologicalReaction direction="left-to-right" evidence="8">
        <dbReference type="Rhea" id="RHEA:25326"/>
    </physiologicalReaction>
</comment>
<evidence type="ECO:0000256" key="6">
    <source>
        <dbReference type="ARBA" id="ARBA00022691"/>
    </source>
</evidence>
<reference evidence="11" key="1">
    <citation type="journal article" date="2015" name="PLoS ONE">
        <title>Comprehensive Evaluation of Toxoplasma gondii VEG and Neospora caninum LIV Genomes with Tachyzoite Stage Transcriptome and Proteome Defines Novel Transcript Features.</title>
        <authorList>
            <person name="Ramaprasad A."/>
            <person name="Mourier T."/>
            <person name="Naeem R."/>
            <person name="Malas T.B."/>
            <person name="Moussa E."/>
            <person name="Panigrahi A."/>
            <person name="Vermont S.J."/>
            <person name="Otto T.D."/>
            <person name="Wastling J."/>
            <person name="Pain A."/>
        </authorList>
    </citation>
    <scope>NUCLEOTIDE SEQUENCE</scope>
    <source>
        <strain evidence="11">VEG</strain>
    </source>
</reference>
<comment type="similarity">
    <text evidence="3">Belongs to the methyltransferase superfamily. NTM1 family.</text>
</comment>
<dbReference type="GO" id="GO:0008276">
    <property type="term" value="F:protein methyltransferase activity"/>
    <property type="evidence" value="ECO:0007669"/>
    <property type="project" value="UniProtKB-ARBA"/>
</dbReference>
<sequence>MEPRTIVPREGAEEREVTPSLLLQSHRTPRSDLWEGWQIAEDPPTLENSPGPLGCSIENAHDAESPYMANNSHNYHVEQTDSNAKRFSAYSGETETVTLTDGALLPICSGDARKSRGECDVTKVDASKMKQAVQYTSIGSKNVGVHSTGRNRSSSEKTKGNPREKFRVYWQCALNNFGLTNEGMLLKQDACEQGFCSADAQEVMSLMMRCTVDAVLKEESKPEVSASASLQKADQSGTREKHDNLTGAEDVNSCRESSVSACEAKSCRLISSALPLLLVSGGDETDLLPSTKKNPDDTRCPECRQLANIRLENCGNEHGNVLLRRNLGSHLAVTPHFDTVLELGAGIGRLTRLLQEFAAQVVAVDFVDEYVKANRDAHGSCHSRKNDLFVVADATTIEFPLATNDQRVFTTGLPHKTESPSTFDLIIINWLLMYLTDDEVKTLLRKLVSAWSRRGGFVFLRESCGEPSDKGKQSRNWALWGNPTVYRRAEVYTRWIHEASEETGTAVQMVLSAHPMTLYQQANHTDSQCCWFLRIQR</sequence>
<dbReference type="CDD" id="cd02440">
    <property type="entry name" value="AdoMet_MTases"/>
    <property type="match status" value="1"/>
</dbReference>
<dbReference type="GO" id="GO:0000234">
    <property type="term" value="F:phosphoethanolamine N-methyltransferase activity"/>
    <property type="evidence" value="ECO:0007669"/>
    <property type="project" value="UniProtKB-EC"/>
</dbReference>
<feature type="compositionally biased region" description="Polar residues" evidence="10">
    <location>
        <begin position="226"/>
        <end position="236"/>
    </location>
</feature>
<dbReference type="AlphaFoldDB" id="A0A0F7USM2"/>
<comment type="pathway">
    <text evidence="1">Phospholipid metabolism; phosphatidylcholine biosynthesis.</text>
</comment>
<dbReference type="EC" id="2.1.1.103" evidence="7"/>
<evidence type="ECO:0000256" key="1">
    <source>
        <dbReference type="ARBA" id="ARBA00004969"/>
    </source>
</evidence>
<evidence type="ECO:0000256" key="7">
    <source>
        <dbReference type="ARBA" id="ARBA00035674"/>
    </source>
</evidence>
<dbReference type="EMBL" id="LN714489">
    <property type="protein sequence ID" value="CEL71465.1"/>
    <property type="molecule type" value="Genomic_DNA"/>
</dbReference>
<keyword evidence="6" id="KW-0949">S-adenosyl-L-methionine</keyword>
<feature type="region of interest" description="Disordered" evidence="10">
    <location>
        <begin position="221"/>
        <end position="250"/>
    </location>
</feature>
<evidence type="ECO:0000256" key="2">
    <source>
        <dbReference type="ARBA" id="ARBA00005189"/>
    </source>
</evidence>
<name>A0A0F7USM2_TOXGV</name>
<dbReference type="InterPro" id="IPR008576">
    <property type="entry name" value="MeTrfase_NTM1"/>
</dbReference>
<evidence type="ECO:0000313" key="11">
    <source>
        <dbReference type="EMBL" id="CEL71465.1"/>
    </source>
</evidence>
<comment type="pathway">
    <text evidence="2">Lipid metabolism.</text>
</comment>